<keyword evidence="1" id="KW-0812">Transmembrane</keyword>
<sequence length="82" mass="9231">MMGYGWGMGTAGWIFMALFWIVIIGVVIWAVMALLPGIRAGGAARAESPRDILDRRFARGEIDVDQYRLARAELAEHQPERR</sequence>
<evidence type="ECO:0000313" key="3">
    <source>
        <dbReference type="Proteomes" id="UP000624709"/>
    </source>
</evidence>
<keyword evidence="3" id="KW-1185">Reference proteome</keyword>
<dbReference type="EMBL" id="BOMS01000185">
    <property type="protein sequence ID" value="GIE73680.1"/>
    <property type="molecule type" value="Genomic_DNA"/>
</dbReference>
<evidence type="ECO:0008006" key="4">
    <source>
        <dbReference type="Google" id="ProtNLM"/>
    </source>
</evidence>
<keyword evidence="1" id="KW-0472">Membrane</keyword>
<keyword evidence="1" id="KW-1133">Transmembrane helix</keyword>
<proteinExistence type="predicted"/>
<gene>
    <name evidence="2" type="ORF">Apa02nite_097880</name>
</gene>
<protein>
    <recommendedName>
        <fullName evidence="4">SHOCT domain-containing protein</fullName>
    </recommendedName>
</protein>
<accession>A0ABQ4BSR0</accession>
<reference evidence="2 3" key="1">
    <citation type="submission" date="2021-01" db="EMBL/GenBank/DDBJ databases">
        <title>Whole genome shotgun sequence of Actinoplanes palleronii NBRC 14916.</title>
        <authorList>
            <person name="Komaki H."/>
            <person name="Tamura T."/>
        </authorList>
    </citation>
    <scope>NUCLEOTIDE SEQUENCE [LARGE SCALE GENOMIC DNA]</scope>
    <source>
        <strain evidence="2 3">NBRC 14916</strain>
    </source>
</reference>
<comment type="caution">
    <text evidence="2">The sequence shown here is derived from an EMBL/GenBank/DDBJ whole genome shotgun (WGS) entry which is preliminary data.</text>
</comment>
<feature type="transmembrane region" description="Helical" evidence="1">
    <location>
        <begin position="12"/>
        <end position="35"/>
    </location>
</feature>
<evidence type="ECO:0000256" key="1">
    <source>
        <dbReference type="SAM" id="Phobius"/>
    </source>
</evidence>
<evidence type="ECO:0000313" key="2">
    <source>
        <dbReference type="EMBL" id="GIE73680.1"/>
    </source>
</evidence>
<dbReference type="RefSeq" id="WP_203831241.1">
    <property type="nucleotide sequence ID" value="NZ_BAAATY010000074.1"/>
</dbReference>
<name>A0ABQ4BSR0_9ACTN</name>
<organism evidence="2 3">
    <name type="scientific">Actinoplanes palleronii</name>
    <dbReference type="NCBI Taxonomy" id="113570"/>
    <lineage>
        <taxon>Bacteria</taxon>
        <taxon>Bacillati</taxon>
        <taxon>Actinomycetota</taxon>
        <taxon>Actinomycetes</taxon>
        <taxon>Micromonosporales</taxon>
        <taxon>Micromonosporaceae</taxon>
        <taxon>Actinoplanes</taxon>
    </lineage>
</organism>
<dbReference type="Proteomes" id="UP000624709">
    <property type="component" value="Unassembled WGS sequence"/>
</dbReference>